<gene>
    <name evidence="4" type="ORF">GKC89_01700</name>
</gene>
<dbReference type="InterPro" id="IPR005835">
    <property type="entry name" value="NTP_transferase_dom"/>
</dbReference>
<dbReference type="PANTHER" id="PTHR43584">
    <property type="entry name" value="NUCLEOTIDYL TRANSFERASE"/>
    <property type="match status" value="1"/>
</dbReference>
<accession>A0A6A8H194</accession>
<protein>
    <submittedName>
        <fullName evidence="4">NTP transferase domain-containing protein</fullName>
    </submittedName>
</protein>
<dbReference type="Pfam" id="PF00483">
    <property type="entry name" value="NTP_transferase"/>
    <property type="match status" value="1"/>
</dbReference>
<keyword evidence="2" id="KW-0548">Nucleotidyltransferase</keyword>
<dbReference type="GO" id="GO:0016779">
    <property type="term" value="F:nucleotidyltransferase activity"/>
    <property type="evidence" value="ECO:0007669"/>
    <property type="project" value="UniProtKB-KW"/>
</dbReference>
<feature type="domain" description="Nucleotidyl transferase" evidence="3">
    <location>
        <begin position="7"/>
        <end position="114"/>
    </location>
</feature>
<evidence type="ECO:0000313" key="4">
    <source>
        <dbReference type="EMBL" id="MSA67841.1"/>
    </source>
</evidence>
<proteinExistence type="predicted"/>
<dbReference type="RefSeq" id="WP_154236626.1">
    <property type="nucleotide sequence ID" value="NZ_JADNNQ010000060.1"/>
</dbReference>
<dbReference type="PANTHER" id="PTHR43584:SF5">
    <property type="entry name" value="PROTEIN LICC"/>
    <property type="match status" value="1"/>
</dbReference>
<dbReference type="SUPFAM" id="SSF53448">
    <property type="entry name" value="Nucleotide-diphospho-sugar transferases"/>
    <property type="match status" value="1"/>
</dbReference>
<reference evidence="4" key="1">
    <citation type="journal article" date="2019" name="Nat. Med.">
        <title>A library of human gut bacterial isolates paired with longitudinal multiomics data enables mechanistic microbiome research.</title>
        <authorList>
            <person name="Poyet M."/>
            <person name="Groussin M."/>
            <person name="Gibbons S.M."/>
            <person name="Avila-Pacheco J."/>
            <person name="Jiang X."/>
            <person name="Kearney S.M."/>
            <person name="Perrotta A.R."/>
            <person name="Berdy B."/>
            <person name="Zhao S."/>
            <person name="Lieberman T.D."/>
            <person name="Swanson P.K."/>
            <person name="Smith M."/>
            <person name="Roesemann S."/>
            <person name="Alexander J.E."/>
            <person name="Rich S.A."/>
            <person name="Livny J."/>
            <person name="Vlamakis H."/>
            <person name="Clish C."/>
            <person name="Bullock K."/>
            <person name="Deik A."/>
            <person name="Scott J."/>
            <person name="Pierce K.A."/>
            <person name="Xavier R.J."/>
            <person name="Alm E.J."/>
        </authorList>
    </citation>
    <scope>NUCLEOTIDE SEQUENCE</scope>
    <source>
        <strain evidence="4">BIOML-A18</strain>
    </source>
</reference>
<dbReference type="InterPro" id="IPR029044">
    <property type="entry name" value="Nucleotide-diphossugar_trans"/>
</dbReference>
<organism evidence="4">
    <name type="scientific">Ligilactobacillus ruminis</name>
    <dbReference type="NCBI Taxonomy" id="1623"/>
    <lineage>
        <taxon>Bacteria</taxon>
        <taxon>Bacillati</taxon>
        <taxon>Bacillota</taxon>
        <taxon>Bacilli</taxon>
        <taxon>Lactobacillales</taxon>
        <taxon>Lactobacillaceae</taxon>
        <taxon>Ligilactobacillus</taxon>
    </lineage>
</organism>
<dbReference type="InterPro" id="IPR050065">
    <property type="entry name" value="GlmU-like"/>
</dbReference>
<dbReference type="AlphaFoldDB" id="A0A6A8H194"/>
<evidence type="ECO:0000256" key="1">
    <source>
        <dbReference type="ARBA" id="ARBA00022679"/>
    </source>
</evidence>
<dbReference type="Gene3D" id="3.90.550.10">
    <property type="entry name" value="Spore Coat Polysaccharide Biosynthesis Protein SpsA, Chain A"/>
    <property type="match status" value="1"/>
</dbReference>
<evidence type="ECO:0000259" key="3">
    <source>
        <dbReference type="Pfam" id="PF00483"/>
    </source>
</evidence>
<sequence>MNKIKRAIIMASGLGTRLRPLTLTVPKPLLRVGGVVMIESIIDGLLANNISEIHIVIGYLKDCFAYLPDKYPNADIDLIFNEDYQECNNISSLYVARNFLDETMIIDGDQIIKNQQVLTPFFERSGYNSVYITQGTNEWLQQTKNETVVSCSRNGGQCGFQLYGISRWTKRDSFQLRQDLELEFVQKHNHQAYWDDVAMFCHPDHYQLGIFEMSSSDVIEIDSIKDLEALNESLLKERRKDL</sequence>
<keyword evidence="1 4" id="KW-0808">Transferase</keyword>
<evidence type="ECO:0000256" key="2">
    <source>
        <dbReference type="ARBA" id="ARBA00022695"/>
    </source>
</evidence>
<name>A0A6A8H194_9LACO</name>
<comment type="caution">
    <text evidence="4">The sequence shown here is derived from an EMBL/GenBank/DDBJ whole genome shotgun (WGS) entry which is preliminary data.</text>
</comment>
<dbReference type="EMBL" id="WKOD01000003">
    <property type="protein sequence ID" value="MSA67841.1"/>
    <property type="molecule type" value="Genomic_DNA"/>
</dbReference>